<dbReference type="Proteomes" id="UP001144205">
    <property type="component" value="Unassembled WGS sequence"/>
</dbReference>
<evidence type="ECO:0008006" key="4">
    <source>
        <dbReference type="Google" id="ProtNLM"/>
    </source>
</evidence>
<gene>
    <name evidence="2" type="ORF">STA1M1_01680</name>
</gene>
<dbReference type="EMBL" id="BROH01000001">
    <property type="protein sequence ID" value="GKY86299.1"/>
    <property type="molecule type" value="Genomic_DNA"/>
</dbReference>
<reference evidence="2" key="1">
    <citation type="journal article" date="2023" name="Int. J. Syst. Evol. Microbiol.">
        <title>Sinisalibacter aestuarii sp. nov., isolated from estuarine sediment of the Arakawa River.</title>
        <authorList>
            <person name="Arafat S.T."/>
            <person name="Hirano S."/>
            <person name="Sato A."/>
            <person name="Takeuchi K."/>
            <person name="Yasuda T."/>
            <person name="Terahara T."/>
            <person name="Hamada M."/>
            <person name="Kobayashi T."/>
        </authorList>
    </citation>
    <scope>NUCLEOTIDE SEQUENCE</scope>
    <source>
        <strain evidence="2">B-399</strain>
    </source>
</reference>
<evidence type="ECO:0000313" key="2">
    <source>
        <dbReference type="EMBL" id="GKY86299.1"/>
    </source>
</evidence>
<keyword evidence="1" id="KW-0472">Membrane</keyword>
<name>A0ABQ5LMQ0_9RHOB</name>
<accession>A0ABQ5LMQ0</accession>
<feature type="transmembrane region" description="Helical" evidence="1">
    <location>
        <begin position="53"/>
        <end position="72"/>
    </location>
</feature>
<sequence>MGDTMTETSEQPYPAGVKLRDVPAGWEGILDPGERILWQGRPDQAFHLRLSQIPMTLFGLFFAGFALFWMVMAARRGGIFWMFGLIHFTAGLAIIFNATYWGTMKRRHTWYTLTDRRAFIATDLPVKGRSLASYAITPETRLTWREEIPGTVYFAREDRRGNKGRSYSVDIGFERIDDSGKVYGLMRKVQRSQAPEAEA</sequence>
<protein>
    <recommendedName>
        <fullName evidence="4">Aspartate carbamoyltransferase catalytic subunit</fullName>
    </recommendedName>
</protein>
<keyword evidence="1" id="KW-1133">Transmembrane helix</keyword>
<evidence type="ECO:0000313" key="3">
    <source>
        <dbReference type="Proteomes" id="UP001144205"/>
    </source>
</evidence>
<comment type="caution">
    <text evidence="2">The sequence shown here is derived from an EMBL/GenBank/DDBJ whole genome shotgun (WGS) entry which is preliminary data.</text>
</comment>
<keyword evidence="1" id="KW-0812">Transmembrane</keyword>
<evidence type="ECO:0000256" key="1">
    <source>
        <dbReference type="SAM" id="Phobius"/>
    </source>
</evidence>
<keyword evidence="3" id="KW-1185">Reference proteome</keyword>
<proteinExistence type="predicted"/>
<organism evidence="2 3">
    <name type="scientific">Sinisalibacter aestuarii</name>
    <dbReference type="NCBI Taxonomy" id="2949426"/>
    <lineage>
        <taxon>Bacteria</taxon>
        <taxon>Pseudomonadati</taxon>
        <taxon>Pseudomonadota</taxon>
        <taxon>Alphaproteobacteria</taxon>
        <taxon>Rhodobacterales</taxon>
        <taxon>Roseobacteraceae</taxon>
        <taxon>Sinisalibacter</taxon>
    </lineage>
</organism>
<feature type="transmembrane region" description="Helical" evidence="1">
    <location>
        <begin position="78"/>
        <end position="101"/>
    </location>
</feature>